<dbReference type="SUPFAM" id="SSF53448">
    <property type="entry name" value="Nucleotide-diphospho-sugar transferases"/>
    <property type="match status" value="1"/>
</dbReference>
<dbReference type="InterPro" id="IPR029044">
    <property type="entry name" value="Nucleotide-diphossugar_trans"/>
</dbReference>
<keyword evidence="1" id="KW-0808">Transferase</keyword>
<gene>
    <name evidence="1" type="ORF">EJ104_06620</name>
</gene>
<dbReference type="AlphaFoldDB" id="A0A3S0KC90"/>
<dbReference type="PANTHER" id="PTHR43646">
    <property type="entry name" value="GLYCOSYLTRANSFERASE"/>
    <property type="match status" value="1"/>
</dbReference>
<dbReference type="Gene3D" id="3.90.550.10">
    <property type="entry name" value="Spore Coat Polysaccharide Biosynthesis Protein SpsA, Chain A"/>
    <property type="match status" value="1"/>
</dbReference>
<accession>A0A3S0KC90</accession>
<evidence type="ECO:0000313" key="1">
    <source>
        <dbReference type="EMBL" id="RTR27525.1"/>
    </source>
</evidence>
<dbReference type="PANTHER" id="PTHR43646:SF3">
    <property type="entry name" value="SLR1566 PROTEIN"/>
    <property type="match status" value="1"/>
</dbReference>
<dbReference type="Pfam" id="PF13641">
    <property type="entry name" value="Glyco_tranf_2_3"/>
    <property type="match status" value="1"/>
</dbReference>
<comment type="caution">
    <text evidence="1">The sequence shown here is derived from an EMBL/GenBank/DDBJ whole genome shotgun (WGS) entry which is preliminary data.</text>
</comment>
<dbReference type="RefSeq" id="WP_126351969.1">
    <property type="nucleotide sequence ID" value="NZ_CP086380.1"/>
</dbReference>
<reference evidence="1 2" key="1">
    <citation type="submission" date="2018-12" db="EMBL/GenBank/DDBJ databases">
        <title>Deinococcus radiophilus ATCC 27603 genome sequencing and assembly.</title>
        <authorList>
            <person name="Maclea K.S."/>
            <person name="Maynard C.R."/>
        </authorList>
    </citation>
    <scope>NUCLEOTIDE SEQUENCE [LARGE SCALE GENOMIC DNA]</scope>
    <source>
        <strain evidence="1 2">ATCC 27603</strain>
    </source>
</reference>
<dbReference type="Proteomes" id="UP000277766">
    <property type="component" value="Unassembled WGS sequence"/>
</dbReference>
<dbReference type="EMBL" id="RXPE01000010">
    <property type="protein sequence ID" value="RTR27525.1"/>
    <property type="molecule type" value="Genomic_DNA"/>
</dbReference>
<proteinExistence type="predicted"/>
<organism evidence="1 2">
    <name type="scientific">Deinococcus radiophilus</name>
    <dbReference type="NCBI Taxonomy" id="32062"/>
    <lineage>
        <taxon>Bacteria</taxon>
        <taxon>Thermotogati</taxon>
        <taxon>Deinococcota</taxon>
        <taxon>Deinococci</taxon>
        <taxon>Deinococcales</taxon>
        <taxon>Deinococcaceae</taxon>
        <taxon>Deinococcus</taxon>
    </lineage>
</organism>
<evidence type="ECO:0000313" key="2">
    <source>
        <dbReference type="Proteomes" id="UP000277766"/>
    </source>
</evidence>
<dbReference type="GO" id="GO:0016740">
    <property type="term" value="F:transferase activity"/>
    <property type="evidence" value="ECO:0007669"/>
    <property type="project" value="UniProtKB-KW"/>
</dbReference>
<protein>
    <submittedName>
        <fullName evidence="1">Glycosyltransferase</fullName>
    </submittedName>
</protein>
<name>A0A3S0KC90_9DEIO</name>
<dbReference type="OrthoDB" id="9800276at2"/>
<sequence length="358" mass="38939">MSLRQAATAAAWGLLAYKLGTLLVNAVTFPRLSHTQPHATLPDVSVLIPARDEARNLPQTLPGYLAQGAGEVLLLDDHSTDETAALAQAAGVTVLQGQSLPSGWHGKPWACQQLAEAARGDLLVFTDADVTWEPGALAGALDYFRESGADLMTVWPQQDNRTLGERLLTPLVDDVLLTLLPWPVLNIPHRSASAANGQVMIFRRAAYDGLGGHAAVRAELLEDVMLARALKEAGGHVTLMLGGKHVRVRMYRSYAESAQGFSRNLLSFHGGQRALLPLTWALHFAAYTWPYLSGHRALIAVGLLEGLTVRILTRRTRPADLLEVLLTPMLPFTSLPVYAQAARRTVIWKGRSYQQGEN</sequence>
<keyword evidence="2" id="KW-1185">Reference proteome</keyword>